<proteinExistence type="predicted"/>
<dbReference type="InterPro" id="IPR011009">
    <property type="entry name" value="Kinase-like_dom_sf"/>
</dbReference>
<comment type="caution">
    <text evidence="2">The sequence shown here is derived from an EMBL/GenBank/DDBJ whole genome shotgun (WGS) entry which is preliminary data.</text>
</comment>
<dbReference type="Gene3D" id="1.10.510.10">
    <property type="entry name" value="Transferase(Phosphotransferase) domain 1"/>
    <property type="match status" value="1"/>
</dbReference>
<dbReference type="SUPFAM" id="SSF56112">
    <property type="entry name" value="Protein kinase-like (PK-like)"/>
    <property type="match status" value="1"/>
</dbReference>
<dbReference type="OrthoDB" id="2355319at2759"/>
<dbReference type="GO" id="GO:0004674">
    <property type="term" value="F:protein serine/threonine kinase activity"/>
    <property type="evidence" value="ECO:0007669"/>
    <property type="project" value="TreeGrafter"/>
</dbReference>
<dbReference type="Pfam" id="PF07714">
    <property type="entry name" value="PK_Tyr_Ser-Thr"/>
    <property type="match status" value="1"/>
</dbReference>
<organism evidence="2 3">
    <name type="scientific">Glomus cerebriforme</name>
    <dbReference type="NCBI Taxonomy" id="658196"/>
    <lineage>
        <taxon>Eukaryota</taxon>
        <taxon>Fungi</taxon>
        <taxon>Fungi incertae sedis</taxon>
        <taxon>Mucoromycota</taxon>
        <taxon>Glomeromycotina</taxon>
        <taxon>Glomeromycetes</taxon>
        <taxon>Glomerales</taxon>
        <taxon>Glomeraceae</taxon>
        <taxon>Glomus</taxon>
    </lineage>
</organism>
<dbReference type="InterPro" id="IPR051681">
    <property type="entry name" value="Ser/Thr_Kinases-Pseudokinases"/>
</dbReference>
<dbReference type="InterPro" id="IPR001245">
    <property type="entry name" value="Ser-Thr/Tyr_kinase_cat_dom"/>
</dbReference>
<gene>
    <name evidence="2" type="ORF">C1645_807876</name>
</gene>
<evidence type="ECO:0000259" key="1">
    <source>
        <dbReference type="PROSITE" id="PS50011"/>
    </source>
</evidence>
<name>A0A397SNM4_9GLOM</name>
<dbReference type="Proteomes" id="UP000265703">
    <property type="component" value="Unassembled WGS sequence"/>
</dbReference>
<dbReference type="GO" id="GO:0005524">
    <property type="term" value="F:ATP binding"/>
    <property type="evidence" value="ECO:0007669"/>
    <property type="project" value="InterPro"/>
</dbReference>
<keyword evidence="2" id="KW-0808">Transferase</keyword>
<evidence type="ECO:0000313" key="3">
    <source>
        <dbReference type="Proteomes" id="UP000265703"/>
    </source>
</evidence>
<dbReference type="EMBL" id="QKYT01000376">
    <property type="protein sequence ID" value="RIA86216.1"/>
    <property type="molecule type" value="Genomic_DNA"/>
</dbReference>
<keyword evidence="3" id="KW-1185">Reference proteome</keyword>
<dbReference type="PANTHER" id="PTHR44329">
    <property type="entry name" value="SERINE/THREONINE-PROTEIN KINASE TNNI3K-RELATED"/>
    <property type="match status" value="1"/>
</dbReference>
<sequence>MSTIRRELIFAVINRAFALLDYNIHDDIDKRHEFRKQTILADESLTNYEKTEAIKEINIVYDRNKIFFNEGTKRICENCNQECLATLYCEYCVRNYLKTKFSNWTSGNNDIDNLIQNCQLETLTPDMIVEWIPYNNLENIRYLTKGGCSEIYAGVWNDGHYIEWDSKDQKLKRFGSHKVVLKSLKNVENANQRWFEEAKSHLTICNKYPEIVPCYGLTQNPSSCNYMLVMNIADINLNKYLRNNKQLTWEKRIKIAHDIINSLSRIHNENAIHRDLHSGNILYSQENQRWFISDLGFCGPADKTSNSVYGNLPYIAPEVISGKQFTFASDIYSIGILMWEISSGQPPFANYEHNYYLAMNVINGMRPIIVSGTPLKYRKLIEKCWNANTAERPHINTLWNEISEINKSYYEQQTDNNSEINNIQSNLNSNINSNSVNSLIRNFKSKVYNFEDLPEPRNATQEEQKAYHSIQLDFDIPNEIEDVEIYNNPNFHSEDQNELEIPEGNF</sequence>
<evidence type="ECO:0000313" key="2">
    <source>
        <dbReference type="EMBL" id="RIA86216.1"/>
    </source>
</evidence>
<dbReference type="AlphaFoldDB" id="A0A397SNM4"/>
<reference evidence="2 3" key="1">
    <citation type="submission" date="2018-06" db="EMBL/GenBank/DDBJ databases">
        <title>Comparative genomics reveals the genomic features of Rhizophagus irregularis, R. cerebriforme, R. diaphanum and Gigaspora rosea, and their symbiotic lifestyle signature.</title>
        <authorList>
            <person name="Morin E."/>
            <person name="San Clemente H."/>
            <person name="Chen E.C.H."/>
            <person name="De La Providencia I."/>
            <person name="Hainaut M."/>
            <person name="Kuo A."/>
            <person name="Kohler A."/>
            <person name="Murat C."/>
            <person name="Tang N."/>
            <person name="Roy S."/>
            <person name="Loubradou J."/>
            <person name="Henrissat B."/>
            <person name="Grigoriev I.V."/>
            <person name="Corradi N."/>
            <person name="Roux C."/>
            <person name="Martin F.M."/>
        </authorList>
    </citation>
    <scope>NUCLEOTIDE SEQUENCE [LARGE SCALE GENOMIC DNA]</scope>
    <source>
        <strain evidence="2 3">DAOM 227022</strain>
    </source>
</reference>
<accession>A0A397SNM4</accession>
<protein>
    <submittedName>
        <fullName evidence="2">Kinase-like domain-containing protein</fullName>
    </submittedName>
</protein>
<keyword evidence="2" id="KW-0418">Kinase</keyword>
<dbReference type="PROSITE" id="PS50011">
    <property type="entry name" value="PROTEIN_KINASE_DOM"/>
    <property type="match status" value="1"/>
</dbReference>
<dbReference type="InterPro" id="IPR000719">
    <property type="entry name" value="Prot_kinase_dom"/>
</dbReference>
<feature type="domain" description="Protein kinase" evidence="1">
    <location>
        <begin position="137"/>
        <end position="410"/>
    </location>
</feature>